<keyword evidence="2" id="KW-1185">Reference proteome</keyword>
<dbReference type="GO" id="GO:0000287">
    <property type="term" value="F:magnesium ion binding"/>
    <property type="evidence" value="ECO:0007669"/>
    <property type="project" value="InterPro"/>
</dbReference>
<comment type="caution">
    <text evidence="1">The sequence shown here is derived from an EMBL/GenBank/DDBJ whole genome shotgun (WGS) entry which is preliminary data.</text>
</comment>
<organism evidence="1 2">
    <name type="scientific">Microbispora cellulosiformans</name>
    <dbReference type="NCBI Taxonomy" id="2614688"/>
    <lineage>
        <taxon>Bacteria</taxon>
        <taxon>Bacillati</taxon>
        <taxon>Actinomycetota</taxon>
        <taxon>Actinomycetes</taxon>
        <taxon>Streptosporangiales</taxon>
        <taxon>Streptosporangiaceae</taxon>
        <taxon>Microbispora</taxon>
    </lineage>
</organism>
<dbReference type="AlphaFoldDB" id="A0A5J5K4X9"/>
<evidence type="ECO:0000313" key="2">
    <source>
        <dbReference type="Proteomes" id="UP000327011"/>
    </source>
</evidence>
<gene>
    <name evidence="1" type="ORF">F5972_08340</name>
</gene>
<evidence type="ECO:0000313" key="1">
    <source>
        <dbReference type="EMBL" id="KAA9379651.1"/>
    </source>
</evidence>
<dbReference type="GO" id="GO:0006310">
    <property type="term" value="P:DNA recombination"/>
    <property type="evidence" value="ECO:0007669"/>
    <property type="project" value="InterPro"/>
</dbReference>
<protein>
    <submittedName>
        <fullName evidence="1">RusA family crossover junction endodeoxyribonuclease</fullName>
    </submittedName>
</protein>
<reference evidence="1 2" key="1">
    <citation type="submission" date="2019-09" db="EMBL/GenBank/DDBJ databases">
        <title>Screening of Novel Bioactive Compounds from Soil-Associated.</title>
        <authorList>
            <person name="Gong X."/>
        </authorList>
    </citation>
    <scope>NUCLEOTIDE SEQUENCE [LARGE SCALE GENOMIC DNA]</scope>
    <source>
        <strain evidence="1 2">Gxj-6</strain>
    </source>
</reference>
<dbReference type="Proteomes" id="UP000327011">
    <property type="component" value="Unassembled WGS sequence"/>
</dbReference>
<dbReference type="Gene3D" id="3.30.1330.70">
    <property type="entry name" value="Holliday junction resolvase RusA"/>
    <property type="match status" value="1"/>
</dbReference>
<sequence>MTQSLWNVPDNFWVLQRRSRWARTLYLSMHGEPERKGRRGKRSSVAFQQQVLDQLMTRRRRPFTGPVALDLQFYTRRRNPPAIHQLAKHVLDLLGAADAAVQPRWRSVLYRDDRQVKFLYVGLHQGWDPEAADGETPGWSTIVARPVRDVASDLQLAQRLSHDDWDAKEDESSPFYSPELRDELDRALDLPTGDRASWSWVDEFSVYFDAMQTQTAVLARTDAALLTGLCSYLDSLSDTAARRLEEWREAFEALLRDSYMMSRHLLLSNPLTAALPALPRATGDATAFTRALREQLEGFRARHPLFTSLVVPVKVTFLVVPPEQGKDLDNVARVALPVVHDVLRPHIEPHLLSPQPPDEEPKPWREEALRRLRSLNANSVAAYQVIELPRTPHDPPEGVLRLALGSAHSYRSWWDQAAAYVDERINDADGLFG</sequence>
<dbReference type="RefSeq" id="WP_150932840.1">
    <property type="nucleotide sequence ID" value="NZ_VYTZ01000003.1"/>
</dbReference>
<accession>A0A5J5K4X9</accession>
<name>A0A5J5K4X9_9ACTN</name>
<dbReference type="EMBL" id="VYTZ01000003">
    <property type="protein sequence ID" value="KAA9379651.1"/>
    <property type="molecule type" value="Genomic_DNA"/>
</dbReference>
<proteinExistence type="predicted"/>
<dbReference type="InterPro" id="IPR036614">
    <property type="entry name" value="RusA-like_sf"/>
</dbReference>
<dbReference type="GO" id="GO:0006281">
    <property type="term" value="P:DNA repair"/>
    <property type="evidence" value="ECO:0007669"/>
    <property type="project" value="InterPro"/>
</dbReference>